<gene>
    <name evidence="10" type="ORF">GCM10009801_64420</name>
</gene>
<evidence type="ECO:0000256" key="8">
    <source>
        <dbReference type="SAM" id="Phobius"/>
    </source>
</evidence>
<feature type="transmembrane region" description="Helical" evidence="8">
    <location>
        <begin position="177"/>
        <end position="196"/>
    </location>
</feature>
<evidence type="ECO:0000256" key="1">
    <source>
        <dbReference type="ARBA" id="ARBA00004141"/>
    </source>
</evidence>
<feature type="transmembrane region" description="Helical" evidence="8">
    <location>
        <begin position="323"/>
        <end position="344"/>
    </location>
</feature>
<feature type="transmembrane region" description="Helical" evidence="8">
    <location>
        <begin position="56"/>
        <end position="77"/>
    </location>
</feature>
<keyword evidence="11" id="KW-1185">Reference proteome</keyword>
<dbReference type="RefSeq" id="WP_344533235.1">
    <property type="nucleotide sequence ID" value="NZ_BAAAPE010000016.1"/>
</dbReference>
<keyword evidence="4 8" id="KW-0812">Transmembrane</keyword>
<evidence type="ECO:0000256" key="7">
    <source>
        <dbReference type="SAM" id="MobiDB-lite"/>
    </source>
</evidence>
<feature type="domain" description="Cation/H+ exchanger transmembrane" evidence="9">
    <location>
        <begin position="20"/>
        <end position="371"/>
    </location>
</feature>
<proteinExistence type="inferred from homology"/>
<keyword evidence="5 8" id="KW-1133">Transmembrane helix</keyword>
<feature type="transmembrane region" description="Helical" evidence="8">
    <location>
        <begin position="356"/>
        <end position="378"/>
    </location>
</feature>
<dbReference type="PANTHER" id="PTHR42751">
    <property type="entry name" value="SODIUM/HYDROGEN EXCHANGER FAMILY/TRKA DOMAIN PROTEIN"/>
    <property type="match status" value="1"/>
</dbReference>
<evidence type="ECO:0000313" key="11">
    <source>
        <dbReference type="Proteomes" id="UP001500016"/>
    </source>
</evidence>
<feature type="region of interest" description="Disordered" evidence="7">
    <location>
        <begin position="395"/>
        <end position="438"/>
    </location>
</feature>
<keyword evidence="6 8" id="KW-0472">Membrane</keyword>
<feature type="transmembrane region" description="Helical" evidence="8">
    <location>
        <begin position="32"/>
        <end position="50"/>
    </location>
</feature>
<evidence type="ECO:0000256" key="2">
    <source>
        <dbReference type="ARBA" id="ARBA00005551"/>
    </source>
</evidence>
<sequence length="438" mass="44897">MHSAVFLIEFGAIILGLGLLGRFAARFQFSPIPLYLLAGLAFGEGGLLPLGTSEEFVAIGAEIGVILLLLMLGLEYTASDLVTNLKTQYPAGLVDMTLNAVPGALMALLMGWGPVAAVVLAGVTWISSSGVIAKVMGDLGRLGNRETPVILSVLVLEDLAMAVYLPIITALLAGAGLAAGSVTLAIALGVAGLVLFAAVRYGRLISRFVSSDDPEKLLLVVLGLTLLVAGVAQQLQVSAAVGAFLVGIALSEEVAEGAHNLLSPLRDLFAAVFFVFFGLHTDPSSIPSVLFPAMVLAVVTAGTKIATGYWAAKRAGVSAKGRWRAGGTLVARGEFSIVIAGLAVSAGIEPSLGPLATAYVLILVVLGPLTARFTEPVATRVIRYRQRRAEAGAGAVGEADQAAGIGTSTGTGTGTDTSTGTVPAPRADQDETDRLGRR</sequence>
<feature type="compositionally biased region" description="Basic and acidic residues" evidence="7">
    <location>
        <begin position="427"/>
        <end position="438"/>
    </location>
</feature>
<feature type="transmembrane region" description="Helical" evidence="8">
    <location>
        <begin position="289"/>
        <end position="311"/>
    </location>
</feature>
<feature type="transmembrane region" description="Helical" evidence="8">
    <location>
        <begin position="149"/>
        <end position="171"/>
    </location>
</feature>
<protein>
    <submittedName>
        <fullName evidence="10">Cation:proton antiporter</fullName>
    </submittedName>
</protein>
<dbReference type="InterPro" id="IPR038770">
    <property type="entry name" value="Na+/solute_symporter_sf"/>
</dbReference>
<evidence type="ECO:0000313" key="10">
    <source>
        <dbReference type="EMBL" id="GAA2095529.1"/>
    </source>
</evidence>
<feature type="transmembrane region" description="Helical" evidence="8">
    <location>
        <begin position="217"/>
        <end position="235"/>
    </location>
</feature>
<comment type="subcellular location">
    <subcellularLocation>
        <location evidence="1">Membrane</location>
        <topology evidence="1">Multi-pass membrane protein</topology>
    </subcellularLocation>
</comment>
<dbReference type="Proteomes" id="UP001500016">
    <property type="component" value="Unassembled WGS sequence"/>
</dbReference>
<dbReference type="InterPro" id="IPR006153">
    <property type="entry name" value="Cation/H_exchanger_TM"/>
</dbReference>
<feature type="transmembrane region" description="Helical" evidence="8">
    <location>
        <begin position="6"/>
        <end position="25"/>
    </location>
</feature>
<evidence type="ECO:0000256" key="6">
    <source>
        <dbReference type="ARBA" id="ARBA00023136"/>
    </source>
</evidence>
<organism evidence="10 11">
    <name type="scientific">Streptomyces albiaxialis</name>
    <dbReference type="NCBI Taxonomy" id="329523"/>
    <lineage>
        <taxon>Bacteria</taxon>
        <taxon>Bacillati</taxon>
        <taxon>Actinomycetota</taxon>
        <taxon>Actinomycetes</taxon>
        <taxon>Kitasatosporales</taxon>
        <taxon>Streptomycetaceae</taxon>
        <taxon>Streptomyces</taxon>
    </lineage>
</organism>
<name>A0ABN2WMI8_9ACTN</name>
<reference evidence="10 11" key="1">
    <citation type="journal article" date="2019" name="Int. J. Syst. Evol. Microbiol.">
        <title>The Global Catalogue of Microorganisms (GCM) 10K type strain sequencing project: providing services to taxonomists for standard genome sequencing and annotation.</title>
        <authorList>
            <consortium name="The Broad Institute Genomics Platform"/>
            <consortium name="The Broad Institute Genome Sequencing Center for Infectious Disease"/>
            <person name="Wu L."/>
            <person name="Ma J."/>
        </authorList>
    </citation>
    <scope>NUCLEOTIDE SEQUENCE [LARGE SCALE GENOMIC DNA]</scope>
    <source>
        <strain evidence="10 11">JCM 15478</strain>
    </source>
</reference>
<accession>A0ABN2WMI8</accession>
<evidence type="ECO:0000259" key="9">
    <source>
        <dbReference type="Pfam" id="PF00999"/>
    </source>
</evidence>
<dbReference type="EMBL" id="BAAAPE010000016">
    <property type="protein sequence ID" value="GAA2095529.1"/>
    <property type="molecule type" value="Genomic_DNA"/>
</dbReference>
<dbReference type="Gene3D" id="1.20.1530.20">
    <property type="match status" value="1"/>
</dbReference>
<dbReference type="Pfam" id="PF00999">
    <property type="entry name" value="Na_H_Exchanger"/>
    <property type="match status" value="1"/>
</dbReference>
<comment type="caution">
    <text evidence="10">The sequence shown here is derived from an EMBL/GenBank/DDBJ whole genome shotgun (WGS) entry which is preliminary data.</text>
</comment>
<comment type="similarity">
    <text evidence="2">Belongs to the monovalent cation:proton antiporter 2 (CPA2) transporter (TC 2.A.37) family.</text>
</comment>
<keyword evidence="3" id="KW-0813">Transport</keyword>
<evidence type="ECO:0000256" key="4">
    <source>
        <dbReference type="ARBA" id="ARBA00022692"/>
    </source>
</evidence>
<evidence type="ECO:0000256" key="3">
    <source>
        <dbReference type="ARBA" id="ARBA00022448"/>
    </source>
</evidence>
<dbReference type="PANTHER" id="PTHR42751:SF6">
    <property type="entry name" value="CONSERVED INTEGRAL MEMBRANE TRANSPORT PROTEIN-RELATED"/>
    <property type="match status" value="1"/>
</dbReference>
<feature type="transmembrane region" description="Helical" evidence="8">
    <location>
        <begin position="115"/>
        <end position="137"/>
    </location>
</feature>
<feature type="compositionally biased region" description="Low complexity" evidence="7">
    <location>
        <begin position="395"/>
        <end position="406"/>
    </location>
</feature>
<evidence type="ECO:0000256" key="5">
    <source>
        <dbReference type="ARBA" id="ARBA00022989"/>
    </source>
</evidence>